<dbReference type="Proteomes" id="UP001518989">
    <property type="component" value="Unassembled WGS sequence"/>
</dbReference>
<dbReference type="SUPFAM" id="SSF109604">
    <property type="entry name" value="HD-domain/PDEase-like"/>
    <property type="match status" value="1"/>
</dbReference>
<sequence length="184" mass="19581">MSDAAALAIQAHQGQVRKGTSIPYVSHLFAVAGLVMEFGGDEEQACAALLHDLIEDCGAEYEAVILERFGPRVASIVRSCTDADTQPKPPWRARKEAYLAHLEEVDADAALISACDKLHNARAIVADIQAHGADAVFSRFKGGRDGTLWYYAGVSEILSRRLDGALPKALAHAVAELQAAAGEA</sequence>
<dbReference type="PANTHER" id="PTHR46246:SF1">
    <property type="entry name" value="GUANOSINE-3',5'-BIS(DIPHOSPHATE) 3'-PYROPHOSPHOHYDROLASE MESH1"/>
    <property type="match status" value="1"/>
</dbReference>
<protein>
    <submittedName>
        <fullName evidence="2">Bifunctional (P)ppGpp synthetase/guanosine-3',5'-bis(Diphosphate) 3'-pyrophosphohydrolase</fullName>
    </submittedName>
</protein>
<comment type="caution">
    <text evidence="2">The sequence shown here is derived from an EMBL/GenBank/DDBJ whole genome shotgun (WGS) entry which is preliminary data.</text>
</comment>
<evidence type="ECO:0000259" key="1">
    <source>
        <dbReference type="SMART" id="SM00471"/>
    </source>
</evidence>
<proteinExistence type="predicted"/>
<evidence type="ECO:0000313" key="2">
    <source>
        <dbReference type="EMBL" id="MBO1081819.1"/>
    </source>
</evidence>
<dbReference type="SMART" id="SM00471">
    <property type="entry name" value="HDc"/>
    <property type="match status" value="1"/>
</dbReference>
<feature type="domain" description="HD/PDEase" evidence="1">
    <location>
        <begin position="20"/>
        <end position="130"/>
    </location>
</feature>
<dbReference type="InterPro" id="IPR003607">
    <property type="entry name" value="HD/PDEase_dom"/>
</dbReference>
<dbReference type="PANTHER" id="PTHR46246">
    <property type="entry name" value="GUANOSINE-3',5'-BIS(DIPHOSPHATE) 3'-PYROPHOSPHOHYDROLASE MESH1"/>
    <property type="match status" value="1"/>
</dbReference>
<keyword evidence="3" id="KW-1185">Reference proteome</keyword>
<organism evidence="2 3">
    <name type="scientific">Roseomonas haemaphysalidis</name>
    <dbReference type="NCBI Taxonomy" id="2768162"/>
    <lineage>
        <taxon>Bacteria</taxon>
        <taxon>Pseudomonadati</taxon>
        <taxon>Pseudomonadota</taxon>
        <taxon>Alphaproteobacteria</taxon>
        <taxon>Acetobacterales</taxon>
        <taxon>Roseomonadaceae</taxon>
        <taxon>Roseomonas</taxon>
    </lineage>
</organism>
<dbReference type="EMBL" id="JACTNG010000022">
    <property type="protein sequence ID" value="MBO1081819.1"/>
    <property type="molecule type" value="Genomic_DNA"/>
</dbReference>
<name>A0ABS3KWH5_9PROT</name>
<dbReference type="Pfam" id="PF13328">
    <property type="entry name" value="HD_4"/>
    <property type="match status" value="1"/>
</dbReference>
<evidence type="ECO:0000313" key="3">
    <source>
        <dbReference type="Proteomes" id="UP001518989"/>
    </source>
</evidence>
<dbReference type="InterPro" id="IPR052194">
    <property type="entry name" value="MESH1"/>
</dbReference>
<reference evidence="2 3" key="1">
    <citation type="submission" date="2020-09" db="EMBL/GenBank/DDBJ databases">
        <title>Roseomonas.</title>
        <authorList>
            <person name="Zhu W."/>
        </authorList>
    </citation>
    <scope>NUCLEOTIDE SEQUENCE [LARGE SCALE GENOMIC DNA]</scope>
    <source>
        <strain evidence="2 3">573</strain>
    </source>
</reference>
<gene>
    <name evidence="2" type="ORF">IAI61_22590</name>
</gene>
<accession>A0ABS3KWH5</accession>
<dbReference type="Gene3D" id="1.10.3210.10">
    <property type="entry name" value="Hypothetical protein af1432"/>
    <property type="match status" value="1"/>
</dbReference>